<keyword evidence="11" id="KW-1185">Reference proteome</keyword>
<dbReference type="HAMAP" id="MF_01161">
    <property type="entry name" value="tRNA_Ile_lys_synt"/>
    <property type="match status" value="1"/>
</dbReference>
<organism evidence="10 11">
    <name type="scientific">Nitrosococcus wardiae</name>
    <dbReference type="NCBI Taxonomy" id="1814290"/>
    <lineage>
        <taxon>Bacteria</taxon>
        <taxon>Pseudomonadati</taxon>
        <taxon>Pseudomonadota</taxon>
        <taxon>Gammaproteobacteria</taxon>
        <taxon>Chromatiales</taxon>
        <taxon>Chromatiaceae</taxon>
        <taxon>Nitrosococcus</taxon>
    </lineage>
</organism>
<evidence type="ECO:0000256" key="3">
    <source>
        <dbReference type="ARBA" id="ARBA00022598"/>
    </source>
</evidence>
<comment type="domain">
    <text evidence="8">The N-terminal region contains the highly conserved SGGXDS motif, predicted to be a P-loop motif involved in ATP binding.</text>
</comment>
<dbReference type="InterPro" id="IPR012796">
    <property type="entry name" value="Lysidine-tRNA-synth_C"/>
</dbReference>
<dbReference type="EC" id="6.3.4.19" evidence="8"/>
<keyword evidence="4 8" id="KW-0819">tRNA processing</keyword>
<dbReference type="GO" id="GO:0032267">
    <property type="term" value="F:tRNA(Ile)-lysidine synthase activity"/>
    <property type="evidence" value="ECO:0007669"/>
    <property type="project" value="UniProtKB-EC"/>
</dbReference>
<dbReference type="NCBIfam" id="TIGR02432">
    <property type="entry name" value="lysidine_TilS_N"/>
    <property type="match status" value="1"/>
</dbReference>
<dbReference type="Pfam" id="PF09179">
    <property type="entry name" value="TilS"/>
    <property type="match status" value="1"/>
</dbReference>
<dbReference type="SUPFAM" id="SSF52402">
    <property type="entry name" value="Adenine nucleotide alpha hydrolases-like"/>
    <property type="match status" value="1"/>
</dbReference>
<dbReference type="RefSeq" id="WP_134358098.1">
    <property type="nucleotide sequence ID" value="NZ_CP038033.1"/>
</dbReference>
<keyword evidence="5 8" id="KW-0547">Nucleotide-binding</keyword>
<dbReference type="InterPro" id="IPR012094">
    <property type="entry name" value="tRNA_Ile_lys_synt"/>
</dbReference>
<comment type="subcellular location">
    <subcellularLocation>
        <location evidence="1 8">Cytoplasm</location>
    </subcellularLocation>
</comment>
<dbReference type="OrthoDB" id="9807403at2"/>
<dbReference type="KEGG" id="nwr:E3U44_10500"/>
<keyword evidence="2 8" id="KW-0963">Cytoplasm</keyword>
<dbReference type="NCBIfam" id="TIGR02433">
    <property type="entry name" value="lysidine_TilS_C"/>
    <property type="match status" value="1"/>
</dbReference>
<name>A0A4P7BZW2_9GAMM</name>
<comment type="similarity">
    <text evidence="8">Belongs to the tRNA(Ile)-lysidine synthase family.</text>
</comment>
<proteinExistence type="inferred from homology"/>
<feature type="domain" description="Lysidine-tRNA(Ile) synthetase C-terminal" evidence="9">
    <location>
        <begin position="367"/>
        <end position="440"/>
    </location>
</feature>
<dbReference type="Gene3D" id="3.40.50.620">
    <property type="entry name" value="HUPs"/>
    <property type="match status" value="1"/>
</dbReference>
<keyword evidence="6 8" id="KW-0067">ATP-binding</keyword>
<dbReference type="CDD" id="cd01992">
    <property type="entry name" value="TilS_N"/>
    <property type="match status" value="1"/>
</dbReference>
<gene>
    <name evidence="8 10" type="primary">tilS</name>
    <name evidence="10" type="ORF">E3U44_10500</name>
</gene>
<dbReference type="SUPFAM" id="SSF56037">
    <property type="entry name" value="PheT/TilS domain"/>
    <property type="match status" value="1"/>
</dbReference>
<evidence type="ECO:0000256" key="8">
    <source>
        <dbReference type="HAMAP-Rule" id="MF_01161"/>
    </source>
</evidence>
<keyword evidence="3 8" id="KW-0436">Ligase</keyword>
<dbReference type="Gene3D" id="1.20.59.20">
    <property type="match status" value="1"/>
</dbReference>
<dbReference type="PANTHER" id="PTHR43033:SF1">
    <property type="entry name" value="TRNA(ILE)-LYSIDINE SYNTHASE-RELATED"/>
    <property type="match status" value="1"/>
</dbReference>
<accession>A0A4P7BZW2</accession>
<evidence type="ECO:0000256" key="4">
    <source>
        <dbReference type="ARBA" id="ARBA00022694"/>
    </source>
</evidence>
<dbReference type="SUPFAM" id="SSF82829">
    <property type="entry name" value="MesJ substrate recognition domain-like"/>
    <property type="match status" value="1"/>
</dbReference>
<dbReference type="AlphaFoldDB" id="A0A4P7BZW2"/>
<evidence type="ECO:0000259" key="9">
    <source>
        <dbReference type="SMART" id="SM00977"/>
    </source>
</evidence>
<dbReference type="InterPro" id="IPR014729">
    <property type="entry name" value="Rossmann-like_a/b/a_fold"/>
</dbReference>
<dbReference type="InterPro" id="IPR015262">
    <property type="entry name" value="tRNA_Ile_lys_synt_subst-bd"/>
</dbReference>
<dbReference type="EMBL" id="CP038033">
    <property type="protein sequence ID" value="QBQ54897.1"/>
    <property type="molecule type" value="Genomic_DNA"/>
</dbReference>
<evidence type="ECO:0000313" key="10">
    <source>
        <dbReference type="EMBL" id="QBQ54897.1"/>
    </source>
</evidence>
<evidence type="ECO:0000256" key="2">
    <source>
        <dbReference type="ARBA" id="ARBA00022490"/>
    </source>
</evidence>
<dbReference type="Pfam" id="PF01171">
    <property type="entry name" value="ATP_bind_3"/>
    <property type="match status" value="1"/>
</dbReference>
<dbReference type="GO" id="GO:0005524">
    <property type="term" value="F:ATP binding"/>
    <property type="evidence" value="ECO:0007669"/>
    <property type="project" value="UniProtKB-UniRule"/>
</dbReference>
<evidence type="ECO:0000256" key="6">
    <source>
        <dbReference type="ARBA" id="ARBA00022840"/>
    </source>
</evidence>
<dbReference type="PANTHER" id="PTHR43033">
    <property type="entry name" value="TRNA(ILE)-LYSIDINE SYNTHASE-RELATED"/>
    <property type="match status" value="1"/>
</dbReference>
<feature type="binding site" evidence="8">
    <location>
        <begin position="26"/>
        <end position="31"/>
    </location>
    <ligand>
        <name>ATP</name>
        <dbReference type="ChEBI" id="CHEBI:30616"/>
    </ligand>
</feature>
<comment type="catalytic activity">
    <reaction evidence="7 8">
        <text>cytidine(34) in tRNA(Ile2) + L-lysine + ATP = lysidine(34) in tRNA(Ile2) + AMP + diphosphate + H(+)</text>
        <dbReference type="Rhea" id="RHEA:43744"/>
        <dbReference type="Rhea" id="RHEA-COMP:10625"/>
        <dbReference type="Rhea" id="RHEA-COMP:10670"/>
        <dbReference type="ChEBI" id="CHEBI:15378"/>
        <dbReference type="ChEBI" id="CHEBI:30616"/>
        <dbReference type="ChEBI" id="CHEBI:32551"/>
        <dbReference type="ChEBI" id="CHEBI:33019"/>
        <dbReference type="ChEBI" id="CHEBI:82748"/>
        <dbReference type="ChEBI" id="CHEBI:83665"/>
        <dbReference type="ChEBI" id="CHEBI:456215"/>
        <dbReference type="EC" id="6.3.4.19"/>
    </reaction>
</comment>
<evidence type="ECO:0000256" key="7">
    <source>
        <dbReference type="ARBA" id="ARBA00048539"/>
    </source>
</evidence>
<evidence type="ECO:0000313" key="11">
    <source>
        <dbReference type="Proteomes" id="UP000294325"/>
    </source>
</evidence>
<dbReference type="Proteomes" id="UP000294325">
    <property type="component" value="Chromosome"/>
</dbReference>
<reference evidence="10 11" key="1">
    <citation type="submission" date="2019-03" db="EMBL/GenBank/DDBJ databases">
        <title>The genome sequence of Nitrosococcus wardiae strain D1FHST reveals the archetypal metabolic capacity of ammonia-oxidizing Gammaproteobacteria.</title>
        <authorList>
            <person name="Wang L."/>
            <person name="Lim C.K."/>
            <person name="Hanson T.E."/>
            <person name="Dang H."/>
            <person name="Klotz M.G."/>
        </authorList>
    </citation>
    <scope>NUCLEOTIDE SEQUENCE [LARGE SCALE GENOMIC DNA]</scope>
    <source>
        <strain evidence="10 11">D1FHS</strain>
    </source>
</reference>
<evidence type="ECO:0000256" key="5">
    <source>
        <dbReference type="ARBA" id="ARBA00022741"/>
    </source>
</evidence>
<dbReference type="InterPro" id="IPR012795">
    <property type="entry name" value="tRNA_Ile_lys_synt_N"/>
</dbReference>
<dbReference type="InterPro" id="IPR011063">
    <property type="entry name" value="TilS/TtcA_N"/>
</dbReference>
<comment type="function">
    <text evidence="8">Ligates lysine onto the cytidine present at position 34 of the AUA codon-specific tRNA(Ile) that contains the anticodon CAU, in an ATP-dependent manner. Cytidine is converted to lysidine, thus changing the amino acid specificity of the tRNA from methionine to isoleucine.</text>
</comment>
<dbReference type="GO" id="GO:0006400">
    <property type="term" value="P:tRNA modification"/>
    <property type="evidence" value="ECO:0007669"/>
    <property type="project" value="UniProtKB-UniRule"/>
</dbReference>
<dbReference type="Pfam" id="PF11734">
    <property type="entry name" value="TilS_C"/>
    <property type="match status" value="1"/>
</dbReference>
<dbReference type="GO" id="GO:0005737">
    <property type="term" value="C:cytoplasm"/>
    <property type="evidence" value="ECO:0007669"/>
    <property type="project" value="UniProtKB-SubCell"/>
</dbReference>
<dbReference type="SMART" id="SM00977">
    <property type="entry name" value="TilS_C"/>
    <property type="match status" value="1"/>
</dbReference>
<protein>
    <recommendedName>
        <fullName evidence="8">tRNA(Ile)-lysidine synthase</fullName>
        <ecNumber evidence="8">6.3.4.19</ecNumber>
    </recommendedName>
    <alternativeName>
        <fullName evidence="8">tRNA(Ile)-2-lysyl-cytidine synthase</fullName>
    </alternativeName>
    <alternativeName>
        <fullName evidence="8">tRNA(Ile)-lysidine synthetase</fullName>
    </alternativeName>
</protein>
<sequence length="442" mass="49148">MGFSADRLVKVLQQFLPCHSYRVAYSGGLDSQVLLYSLVQIRSQLPGIALSALHVDHGLNLRSGQWSQHCRETCAGLGVRCEVIKVNAYPAKGESPEAAAREARYAALRDWVKEGECLLTGQHQDDQAETVLLQLLRGGGPHGLAAMAGVMPFGQGSLLRPLLPFSRAELKAYAEQEGLAWIEDPSNFDVGFDRNYLRHQVLPLLRQRWPGLGRTLSRAARHQADAAWILDYQGQQELMAVSGGEPGLSVQALQALAPPQRRNLLRYWFKQQGLPLPDSAHLQRILEEVLPASEDAQPLVTWPGAEVRRYRNRVYVQKPLSPHEVTMAFAWKGVEPLILPPEVGGVLVPKMTRGFGLDADQWQRGPITVRFRQGGERIHLTDRSSSCTLKKIFQERGIPPWQRARIPMIYVGEKLALVAGIGVARDFAAEPGREGVIIEWIP</sequence>
<evidence type="ECO:0000256" key="1">
    <source>
        <dbReference type="ARBA" id="ARBA00004496"/>
    </source>
</evidence>